<comment type="caution">
    <text evidence="2">The sequence shown here is derived from an EMBL/GenBank/DDBJ whole genome shotgun (WGS) entry which is preliminary data.</text>
</comment>
<reference evidence="2 3" key="1">
    <citation type="submission" date="2014-09" db="EMBL/GenBank/DDBJ databases">
        <title>Lactobacillus mucosae CRL573 Genome Sequencing.</title>
        <authorList>
            <person name="Bleckwedel J."/>
            <person name="Teran L.C."/>
            <person name="Bonacina J."/>
            <person name="Saavedra L."/>
            <person name="Mozzi F.B."/>
            <person name="Raya R.R."/>
        </authorList>
    </citation>
    <scope>NUCLEOTIDE SEQUENCE [LARGE SCALE GENOMIC DNA]</scope>
    <source>
        <strain evidence="2 3">CRL573</strain>
    </source>
</reference>
<proteinExistence type="predicted"/>
<evidence type="ECO:0000313" key="3">
    <source>
        <dbReference type="Proteomes" id="UP000030001"/>
    </source>
</evidence>
<feature type="domain" description="PTS EIIA type-2" evidence="1">
    <location>
        <begin position="1"/>
        <end position="136"/>
    </location>
</feature>
<evidence type="ECO:0000313" key="2">
    <source>
        <dbReference type="EMBL" id="KGL67217.1"/>
    </source>
</evidence>
<dbReference type="SUPFAM" id="SSF55804">
    <property type="entry name" value="Phoshotransferase/anion transport protein"/>
    <property type="match status" value="1"/>
</dbReference>
<dbReference type="EMBL" id="JROC01000026">
    <property type="protein sequence ID" value="KGL67217.1"/>
    <property type="molecule type" value="Genomic_DNA"/>
</dbReference>
<name>A0A099YCT2_LIMMU</name>
<dbReference type="InterPro" id="IPR016152">
    <property type="entry name" value="PTrfase/Anion_transptr"/>
</dbReference>
<dbReference type="Pfam" id="PF00359">
    <property type="entry name" value="PTS_EIIA_2"/>
    <property type="match status" value="1"/>
</dbReference>
<dbReference type="Proteomes" id="UP000030001">
    <property type="component" value="Unassembled WGS sequence"/>
</dbReference>
<protein>
    <recommendedName>
        <fullName evidence="1">PTS EIIA type-2 domain-containing protein</fullName>
    </recommendedName>
</protein>
<dbReference type="AlphaFoldDB" id="A0A099YCT2"/>
<dbReference type="Gene3D" id="3.40.930.10">
    <property type="entry name" value="Mannitol-specific EII, Chain A"/>
    <property type="match status" value="1"/>
</dbReference>
<evidence type="ECO:0000259" key="1">
    <source>
        <dbReference type="PROSITE" id="PS51094"/>
    </source>
</evidence>
<sequence length="136" mass="15344">MMKTKLILDKNVIVPNRDEWLKHVAGIIPDFVDDSTPLIHALSNREEIGSTRLAEKLVMPHVVMPGIADSYLIVSQLESPVEWFDNHSVDTGTFLIVEGNDEAISNFVVHMADDSFVERLCERGIEKKTIESLLKE</sequence>
<gene>
    <name evidence="2" type="ORF">LX03_02675</name>
</gene>
<organism evidence="2 3">
    <name type="scientific">Limosilactobacillus mucosae</name>
    <name type="common">Lactobacillus mucosae</name>
    <dbReference type="NCBI Taxonomy" id="97478"/>
    <lineage>
        <taxon>Bacteria</taxon>
        <taxon>Bacillati</taxon>
        <taxon>Bacillota</taxon>
        <taxon>Bacilli</taxon>
        <taxon>Lactobacillales</taxon>
        <taxon>Lactobacillaceae</taxon>
        <taxon>Limosilactobacillus</taxon>
    </lineage>
</organism>
<dbReference type="PROSITE" id="PS51094">
    <property type="entry name" value="PTS_EIIA_TYPE_2"/>
    <property type="match status" value="1"/>
</dbReference>
<dbReference type="InterPro" id="IPR002178">
    <property type="entry name" value="PTS_EIIA_type-2_dom"/>
</dbReference>
<accession>A0A099YCT2</accession>